<dbReference type="EMBL" id="JAVFWL010000003">
    <property type="protein sequence ID" value="KAK6739544.1"/>
    <property type="molecule type" value="Genomic_DNA"/>
</dbReference>
<dbReference type="Proteomes" id="UP001303046">
    <property type="component" value="Unassembled WGS sequence"/>
</dbReference>
<evidence type="ECO:0000313" key="1">
    <source>
        <dbReference type="EMBL" id="KAK6739544.1"/>
    </source>
</evidence>
<gene>
    <name evidence="1" type="primary">Necator_chrIII.g8958</name>
    <name evidence="1" type="ORF">RB195_008193</name>
</gene>
<proteinExistence type="predicted"/>
<protein>
    <submittedName>
        <fullName evidence="1">Uncharacterized protein</fullName>
    </submittedName>
</protein>
<accession>A0ABR1CMF8</accession>
<evidence type="ECO:0000313" key="2">
    <source>
        <dbReference type="Proteomes" id="UP001303046"/>
    </source>
</evidence>
<sequence length="103" mass="11937">MINKSKLLRDNSKTAVFCFEPGVAENTTDVDIVNGARPSFMDMHSPDIKRVKNKYHKMEKYHRMETKKKEEERPDAGFMQCLARNAPARRHTAFQLSALIIRV</sequence>
<keyword evidence="2" id="KW-1185">Reference proteome</keyword>
<comment type="caution">
    <text evidence="1">The sequence shown here is derived from an EMBL/GenBank/DDBJ whole genome shotgun (WGS) entry which is preliminary data.</text>
</comment>
<name>A0ABR1CMF8_NECAM</name>
<organism evidence="1 2">
    <name type="scientific">Necator americanus</name>
    <name type="common">Human hookworm</name>
    <dbReference type="NCBI Taxonomy" id="51031"/>
    <lineage>
        <taxon>Eukaryota</taxon>
        <taxon>Metazoa</taxon>
        <taxon>Ecdysozoa</taxon>
        <taxon>Nematoda</taxon>
        <taxon>Chromadorea</taxon>
        <taxon>Rhabditida</taxon>
        <taxon>Rhabditina</taxon>
        <taxon>Rhabditomorpha</taxon>
        <taxon>Strongyloidea</taxon>
        <taxon>Ancylostomatidae</taxon>
        <taxon>Bunostominae</taxon>
        <taxon>Necator</taxon>
    </lineage>
</organism>
<reference evidence="1 2" key="1">
    <citation type="submission" date="2023-08" db="EMBL/GenBank/DDBJ databases">
        <title>A Necator americanus chromosomal reference genome.</title>
        <authorList>
            <person name="Ilik V."/>
            <person name="Petrzelkova K.J."/>
            <person name="Pardy F."/>
            <person name="Fuh T."/>
            <person name="Niatou-Singa F.S."/>
            <person name="Gouil Q."/>
            <person name="Baker L."/>
            <person name="Ritchie M.E."/>
            <person name="Jex A.R."/>
            <person name="Gazzola D."/>
            <person name="Li H."/>
            <person name="Toshio Fujiwara R."/>
            <person name="Zhan B."/>
            <person name="Aroian R.V."/>
            <person name="Pafco B."/>
            <person name="Schwarz E.M."/>
        </authorList>
    </citation>
    <scope>NUCLEOTIDE SEQUENCE [LARGE SCALE GENOMIC DNA]</scope>
    <source>
        <strain evidence="1 2">Aroian</strain>
        <tissue evidence="1">Whole animal</tissue>
    </source>
</reference>